<name>A0A6B0UD41_IXORI</name>
<proteinExistence type="predicted"/>
<feature type="chain" id="PRO_5025410565" evidence="2">
    <location>
        <begin position="23"/>
        <end position="92"/>
    </location>
</feature>
<keyword evidence="2" id="KW-0732">Signal</keyword>
<evidence type="ECO:0000313" key="3">
    <source>
        <dbReference type="EMBL" id="MXU86605.1"/>
    </source>
</evidence>
<evidence type="ECO:0000256" key="2">
    <source>
        <dbReference type="SAM" id="SignalP"/>
    </source>
</evidence>
<feature type="compositionally biased region" description="Low complexity" evidence="1">
    <location>
        <begin position="41"/>
        <end position="50"/>
    </location>
</feature>
<protein>
    <submittedName>
        <fullName evidence="3">Putative secreted protein</fullName>
    </submittedName>
</protein>
<evidence type="ECO:0000256" key="1">
    <source>
        <dbReference type="SAM" id="MobiDB-lite"/>
    </source>
</evidence>
<accession>A0A6B0UD41</accession>
<reference evidence="3" key="1">
    <citation type="submission" date="2019-12" db="EMBL/GenBank/DDBJ databases">
        <title>An insight into the sialome of adult female Ixodes ricinus ticks feeding for 6 days.</title>
        <authorList>
            <person name="Perner J."/>
            <person name="Ribeiro J.M.C."/>
        </authorList>
    </citation>
    <scope>NUCLEOTIDE SEQUENCE</scope>
    <source>
        <strain evidence="3">Semi-engorged</strain>
        <tissue evidence="3">Salivary glands</tissue>
    </source>
</reference>
<dbReference type="AlphaFoldDB" id="A0A6B0UD41"/>
<sequence length="92" mass="9706">MAFLGSLMSYASSGLMLAASRASTGPCSSKCNACANHRSEPSSSSSSSPSFFVLEGSRSWTSFSLAWNLARAANVCCSLCDPFFSCVFFFSV</sequence>
<feature type="signal peptide" evidence="2">
    <location>
        <begin position="1"/>
        <end position="22"/>
    </location>
</feature>
<feature type="region of interest" description="Disordered" evidence="1">
    <location>
        <begin position="31"/>
        <end position="51"/>
    </location>
</feature>
<dbReference type="EMBL" id="GIFC01004522">
    <property type="protein sequence ID" value="MXU86605.1"/>
    <property type="molecule type" value="Transcribed_RNA"/>
</dbReference>
<organism evidence="3">
    <name type="scientific">Ixodes ricinus</name>
    <name type="common">Common tick</name>
    <name type="synonym">Acarus ricinus</name>
    <dbReference type="NCBI Taxonomy" id="34613"/>
    <lineage>
        <taxon>Eukaryota</taxon>
        <taxon>Metazoa</taxon>
        <taxon>Ecdysozoa</taxon>
        <taxon>Arthropoda</taxon>
        <taxon>Chelicerata</taxon>
        <taxon>Arachnida</taxon>
        <taxon>Acari</taxon>
        <taxon>Parasitiformes</taxon>
        <taxon>Ixodida</taxon>
        <taxon>Ixodoidea</taxon>
        <taxon>Ixodidae</taxon>
        <taxon>Ixodinae</taxon>
        <taxon>Ixodes</taxon>
    </lineage>
</organism>